<evidence type="ECO:0000259" key="15">
    <source>
        <dbReference type="Pfam" id="PF18076"/>
    </source>
</evidence>
<dbReference type="GO" id="GO:0005524">
    <property type="term" value="F:ATP binding"/>
    <property type="evidence" value="ECO:0007669"/>
    <property type="project" value="UniProtKB-UniRule"/>
</dbReference>
<feature type="binding site" evidence="12">
    <location>
        <position position="676"/>
    </location>
    <ligand>
        <name>Mg(2+)</name>
        <dbReference type="ChEBI" id="CHEBI:18420"/>
    </ligand>
</feature>
<sequence length="1291" mass="139580">MIEILDGGRARSDFRLAKLLADINAVAPGVTRISARFLHCVQLAEPLDDDERRRLDALLHYGEAADADATTAIEIVTAPRFGTQSPWSSKATDILHHCDLDKVLRIERAIAWSLHGEPAPDADARHAIKPLLHDRMTEVALDRRDALTGLFSHGEPAPVTTIDLGDDAVAALNAANERLGLALAGEEIDYLAEGYTRLGRNPSDVELMMFAQVNSEHCRHKIFKAAWTIDGEAHDTSLFDFIRQTHDTHPGRVLSAYSDNAAVSRGFDASRFFPDGSNQYRYCEEPVHLLMKVETHNHPTAIAPYAGAATGAGGEIRDEAATGRGARPKAGMSGFSVANLRIPDHLQPWETDHGRPQRLAPALAIMTDGPIGAASFNNEFGRPALGGYFRTFEMSDRHGRLRGYHKPIMIAGGYGMIRDEHVHKQDIPAGASLVVLGGPAMLIGLGGGAASSIASGAGDAELDFASVQRDNPEMQRRCQEAIDRCWALGADNPIVSIHDVGAGGLSNALPELADGSGRGAEIELRRVPNAEPGMSPLQIWCNESQERYVLALQPGSEECFRQICARERAPFAILGTATDAGHLRVHDEYFDNDPIDLPMPFLLGDLPRMQRTAEHEAVPATEFTAADIAIDVAAERVLNLPTVADKRFLITIGDRTVSGLVVRDQMVGPWQVPVADCAVTAAGYDTLTGEVMAVGERTPLALLDAPASGRMAVAEAITNICAARVLRLDDIALSANWMAACGAPGEDAALYDTARAVSGFCRDLGIAIPVGKDSLSMQTVWQQDGAERRAVAPLSLIVTAFAPVANVRQSLTPELQTLDEPTSLLLIDLGRGRQRLGGSSLAQVYEQTGGDSPDCERPEDLVELFRAIQLFNDNGLLLAYHDRSDGGLFTTLCEMAFAAHRGLDIDVVALGDNAAAALFNEELGAVIQVRTADRDAVLEHFEQTSLAGHVHAIGAPADGHDLTIRRNGRTIFTGSLPALQAHWSATSYHMQSLRDNPECAREEYAQLQDWRDPGLRCEAPFAERLAAPLPGGARPRVAILRDQGVNGQVEMAAAFERAGFDAFDVPMTDLLTGRADLGDYAGLAACGGFSYGDVLGAGGGWAKSIRFNNRLRDQFAAFFERSDKFALGVCNGCQMFSQLRDLIPGAAHWPDFLRNRSEQFEARLALVEVLDSPSVLLAGMQGARLPIAVAHGEGRVSFADPGAADQAIPALRYIDSHGKPANRYPANPNGSTDGVTGFTSDDGRVTILMPHPERMFLRQQYSWLPADWTTADGPWLQLFRNARFWLDQARH</sequence>
<keyword evidence="8 12" id="KW-0067">ATP-binding</keyword>
<dbReference type="FunFam" id="3.40.50.880:FF:000008">
    <property type="entry name" value="Phosphoribosylformylglycinamidine synthase"/>
    <property type="match status" value="1"/>
</dbReference>
<dbReference type="SUPFAM" id="SSF55326">
    <property type="entry name" value="PurM N-terminal domain-like"/>
    <property type="match status" value="2"/>
</dbReference>
<dbReference type="CDD" id="cd02203">
    <property type="entry name" value="PurL_repeat1"/>
    <property type="match status" value="1"/>
</dbReference>
<dbReference type="Gene3D" id="3.40.50.880">
    <property type="match status" value="1"/>
</dbReference>
<dbReference type="GO" id="GO:0046872">
    <property type="term" value="F:metal ion binding"/>
    <property type="evidence" value="ECO:0007669"/>
    <property type="project" value="UniProtKB-KW"/>
</dbReference>
<feature type="binding site" evidence="12">
    <location>
        <position position="884"/>
    </location>
    <ligand>
        <name>ATP</name>
        <dbReference type="ChEBI" id="CHEBI:30616"/>
    </ligand>
</feature>
<dbReference type="InterPro" id="IPR041609">
    <property type="entry name" value="PurL_linker"/>
</dbReference>
<feature type="domain" description="PurM-like C-terminal" evidence="13">
    <location>
        <begin position="834"/>
        <end position="955"/>
    </location>
</feature>
<reference evidence="17" key="1">
    <citation type="submission" date="2022-08" db="EMBL/GenBank/DDBJ databases">
        <title>Genomic Encyclopedia of Type Strains, Phase III (KMG-III): the genomes of soil and plant-associated and newly described type strains.</title>
        <authorList>
            <person name="Whitman W."/>
        </authorList>
    </citation>
    <scope>NUCLEOTIDE SEQUENCE</scope>
    <source>
        <strain evidence="17">HMT 1</strain>
    </source>
</reference>
<feature type="binding site" evidence="12">
    <location>
        <position position="675"/>
    </location>
    <ligand>
        <name>ATP</name>
        <dbReference type="ChEBI" id="CHEBI:30616"/>
    </ligand>
</feature>
<evidence type="ECO:0000313" key="17">
    <source>
        <dbReference type="EMBL" id="MCS3903771.1"/>
    </source>
</evidence>
<evidence type="ECO:0000256" key="12">
    <source>
        <dbReference type="HAMAP-Rule" id="MF_00419"/>
    </source>
</evidence>
<dbReference type="InterPro" id="IPR036676">
    <property type="entry name" value="PurM-like_C_sf"/>
</dbReference>
<name>A0AAE3HK14_9GAMM</name>
<feature type="active site" description="Nucleophile" evidence="12">
    <location>
        <position position="1130"/>
    </location>
</feature>
<evidence type="ECO:0000256" key="8">
    <source>
        <dbReference type="ARBA" id="ARBA00022840"/>
    </source>
</evidence>
<dbReference type="SUPFAM" id="SSF82697">
    <property type="entry name" value="PurS-like"/>
    <property type="match status" value="1"/>
</dbReference>
<dbReference type="InterPro" id="IPR040707">
    <property type="entry name" value="FGAR-AT_N"/>
</dbReference>
<evidence type="ECO:0000256" key="2">
    <source>
        <dbReference type="ARBA" id="ARBA00008608"/>
    </source>
</evidence>
<evidence type="ECO:0000313" key="18">
    <source>
        <dbReference type="Proteomes" id="UP001204445"/>
    </source>
</evidence>
<evidence type="ECO:0000256" key="6">
    <source>
        <dbReference type="ARBA" id="ARBA00022741"/>
    </source>
</evidence>
<dbReference type="SUPFAM" id="SSF56042">
    <property type="entry name" value="PurM C-terminal domain-like"/>
    <property type="match status" value="2"/>
</dbReference>
<comment type="caution">
    <text evidence="17">The sequence shown here is derived from an EMBL/GenBank/DDBJ whole genome shotgun (WGS) entry which is preliminary data.</text>
</comment>
<dbReference type="InterPro" id="IPR010073">
    <property type="entry name" value="PurL_large"/>
</dbReference>
<dbReference type="Proteomes" id="UP001204445">
    <property type="component" value="Unassembled WGS sequence"/>
</dbReference>
<dbReference type="GO" id="GO:0004642">
    <property type="term" value="F:phosphoribosylformylglycinamidine synthase activity"/>
    <property type="evidence" value="ECO:0007669"/>
    <property type="project" value="UniProtKB-UniRule"/>
</dbReference>
<keyword evidence="9 12" id="KW-0460">Magnesium</keyword>
<dbReference type="InterPro" id="IPR036604">
    <property type="entry name" value="PurS-like_sf"/>
</dbReference>
<feature type="domain" description="FGAR-AT PurM N-terminal-like" evidence="16">
    <location>
        <begin position="645"/>
        <end position="803"/>
    </location>
</feature>
<dbReference type="Gene3D" id="3.30.1330.10">
    <property type="entry name" value="PurM-like, N-terminal domain"/>
    <property type="match status" value="2"/>
</dbReference>
<dbReference type="EC" id="6.3.5.3" evidence="12"/>
<evidence type="ECO:0000259" key="14">
    <source>
        <dbReference type="Pfam" id="PF18072"/>
    </source>
</evidence>
<evidence type="ECO:0000256" key="1">
    <source>
        <dbReference type="ARBA" id="ARBA00004920"/>
    </source>
</evidence>
<dbReference type="CDD" id="cd02204">
    <property type="entry name" value="PurL_repeat2"/>
    <property type="match status" value="1"/>
</dbReference>
<dbReference type="Pfam" id="PF18076">
    <property type="entry name" value="FGAR-AT_N"/>
    <property type="match status" value="1"/>
</dbReference>
<keyword evidence="10 12" id="KW-0315">Glutamine amidotransferase</keyword>
<organism evidence="17 18">
    <name type="scientific">Methylohalomonas lacus</name>
    <dbReference type="NCBI Taxonomy" id="398773"/>
    <lineage>
        <taxon>Bacteria</taxon>
        <taxon>Pseudomonadati</taxon>
        <taxon>Pseudomonadota</taxon>
        <taxon>Gammaproteobacteria</taxon>
        <taxon>Methylohalomonadales</taxon>
        <taxon>Methylohalomonadaceae</taxon>
        <taxon>Methylohalomonas</taxon>
    </lineage>
</organism>
<dbReference type="PANTHER" id="PTHR10099:SF1">
    <property type="entry name" value="PHOSPHORIBOSYLFORMYLGLYCINAMIDINE SYNTHASE"/>
    <property type="match status" value="1"/>
</dbReference>
<keyword evidence="3 12" id="KW-0963">Cytoplasm</keyword>
<evidence type="ECO:0000256" key="9">
    <source>
        <dbReference type="ARBA" id="ARBA00022842"/>
    </source>
</evidence>
<dbReference type="PANTHER" id="PTHR10099">
    <property type="entry name" value="PHOSPHORIBOSYLFORMYLGLYCINAMIDINE SYNTHASE"/>
    <property type="match status" value="1"/>
</dbReference>
<comment type="catalytic activity">
    <reaction evidence="11 12">
        <text>N(2)-formyl-N(1)-(5-phospho-beta-D-ribosyl)glycinamide + L-glutamine + ATP + H2O = 2-formamido-N(1)-(5-O-phospho-beta-D-ribosyl)acetamidine + L-glutamate + ADP + phosphate + H(+)</text>
        <dbReference type="Rhea" id="RHEA:17129"/>
        <dbReference type="ChEBI" id="CHEBI:15377"/>
        <dbReference type="ChEBI" id="CHEBI:15378"/>
        <dbReference type="ChEBI" id="CHEBI:29985"/>
        <dbReference type="ChEBI" id="CHEBI:30616"/>
        <dbReference type="ChEBI" id="CHEBI:43474"/>
        <dbReference type="ChEBI" id="CHEBI:58359"/>
        <dbReference type="ChEBI" id="CHEBI:147286"/>
        <dbReference type="ChEBI" id="CHEBI:147287"/>
        <dbReference type="ChEBI" id="CHEBI:456216"/>
        <dbReference type="EC" id="6.3.5.3"/>
    </reaction>
</comment>
<dbReference type="SMART" id="SM01211">
    <property type="entry name" value="GATase_5"/>
    <property type="match status" value="1"/>
</dbReference>
<proteinExistence type="inferred from homology"/>
<dbReference type="NCBIfam" id="NF003672">
    <property type="entry name" value="PRK05297.1"/>
    <property type="match status" value="1"/>
</dbReference>
<feature type="binding site" evidence="12">
    <location>
        <position position="882"/>
    </location>
    <ligand>
        <name>Mg(2+)</name>
        <dbReference type="ChEBI" id="CHEBI:18420"/>
    </ligand>
</feature>
<evidence type="ECO:0000256" key="11">
    <source>
        <dbReference type="ARBA" id="ARBA00052585"/>
    </source>
</evidence>
<dbReference type="Pfam" id="PF02769">
    <property type="entry name" value="AIRS_C"/>
    <property type="match status" value="2"/>
</dbReference>
<evidence type="ECO:0000256" key="5">
    <source>
        <dbReference type="ARBA" id="ARBA00022723"/>
    </source>
</evidence>
<evidence type="ECO:0000259" key="16">
    <source>
        <dbReference type="Pfam" id="PF22689"/>
    </source>
</evidence>
<comment type="similarity">
    <text evidence="2 12">In the N-terminal section; belongs to the FGAMS family.</text>
</comment>
<evidence type="ECO:0000256" key="4">
    <source>
        <dbReference type="ARBA" id="ARBA00022598"/>
    </source>
</evidence>
<evidence type="ECO:0000256" key="7">
    <source>
        <dbReference type="ARBA" id="ARBA00022755"/>
    </source>
</evidence>
<comment type="function">
    <text evidence="12">Phosphoribosylformylglycinamidine synthase involved in the purines biosynthetic pathway. Catalyzes the ATP-dependent conversion of formylglycinamide ribonucleotide (FGAR) and glutamine to yield formylglycinamidine ribonucleotide (FGAM) and glutamate.</text>
</comment>
<evidence type="ECO:0000256" key="3">
    <source>
        <dbReference type="ARBA" id="ARBA00022490"/>
    </source>
</evidence>
<dbReference type="GO" id="GO:0006189">
    <property type="term" value="P:'de novo' IMP biosynthetic process"/>
    <property type="evidence" value="ECO:0007669"/>
    <property type="project" value="UniProtKB-UniRule"/>
</dbReference>
<dbReference type="FunFam" id="3.30.1330.10:FF:000005">
    <property type="entry name" value="Phosphoribosylformylglycinamidine synthase"/>
    <property type="match status" value="1"/>
</dbReference>
<dbReference type="Pfam" id="PF13507">
    <property type="entry name" value="GATase_5"/>
    <property type="match status" value="1"/>
</dbReference>
<dbReference type="Pfam" id="PF22689">
    <property type="entry name" value="FGAR-AT_PurM_N-like"/>
    <property type="match status" value="1"/>
</dbReference>
<feature type="binding site" evidence="12">
    <location>
        <position position="715"/>
    </location>
    <ligand>
        <name>Mg(2+)</name>
        <dbReference type="ChEBI" id="CHEBI:18420"/>
    </ligand>
</feature>
<accession>A0AAE3HK14</accession>
<feature type="binding site" evidence="12">
    <location>
        <begin position="307"/>
        <end position="318"/>
    </location>
    <ligand>
        <name>ATP</name>
        <dbReference type="ChEBI" id="CHEBI:30616"/>
    </ligand>
</feature>
<dbReference type="InterPro" id="IPR055181">
    <property type="entry name" value="FGAR-AT_PurM_N-like"/>
</dbReference>
<dbReference type="EMBL" id="JANUCT010000011">
    <property type="protein sequence ID" value="MCS3903771.1"/>
    <property type="molecule type" value="Genomic_DNA"/>
</dbReference>
<comment type="pathway">
    <text evidence="1 12">Purine metabolism; IMP biosynthesis via de novo pathway; 5-amino-1-(5-phospho-D-ribosyl)imidazole from N(2)-formyl-N(1)-(5-phospho-D-ribosyl)glycinamide: step 1/2.</text>
</comment>
<dbReference type="InterPro" id="IPR036921">
    <property type="entry name" value="PurM-like_N_sf"/>
</dbReference>
<feature type="domain" description="PurM-like C-terminal" evidence="13">
    <location>
        <begin position="429"/>
        <end position="587"/>
    </location>
</feature>
<comment type="subcellular location">
    <subcellularLocation>
        <location evidence="12">Cytoplasm</location>
    </subcellularLocation>
</comment>
<dbReference type="InterPro" id="IPR010918">
    <property type="entry name" value="PurM-like_C_dom"/>
</dbReference>
<dbReference type="NCBIfam" id="TIGR01735">
    <property type="entry name" value="FGAM_synt"/>
    <property type="match status" value="1"/>
</dbReference>
<keyword evidence="18" id="KW-1185">Reference proteome</keyword>
<dbReference type="Pfam" id="PF18072">
    <property type="entry name" value="FGAR-AT_linker"/>
    <property type="match status" value="1"/>
</dbReference>
<keyword evidence="5 12" id="KW-0479">Metal-binding</keyword>
<gene>
    <name evidence="12" type="primary">purL</name>
    <name evidence="17" type="ORF">J2T55_001802</name>
</gene>
<keyword evidence="7 12" id="KW-0658">Purine biosynthesis</keyword>
<feature type="domain" description="Phosphoribosylformylglycinamidine synthase linker" evidence="14">
    <location>
        <begin position="172"/>
        <end position="221"/>
    </location>
</feature>
<feature type="active site" evidence="12">
    <location>
        <position position="1251"/>
    </location>
</feature>
<dbReference type="PROSITE" id="PS51273">
    <property type="entry name" value="GATASE_TYPE_1"/>
    <property type="match status" value="1"/>
</dbReference>
<dbReference type="Gene3D" id="1.10.8.750">
    <property type="entry name" value="Phosphoribosylformylglycinamidine synthase, linker domain"/>
    <property type="match status" value="1"/>
</dbReference>
<dbReference type="SUPFAM" id="SSF52317">
    <property type="entry name" value="Class I glutamine amidotransferase-like"/>
    <property type="match status" value="1"/>
</dbReference>
<dbReference type="Gene3D" id="3.90.650.10">
    <property type="entry name" value="PurM-like C-terminal domain"/>
    <property type="match status" value="2"/>
</dbReference>
<dbReference type="CDD" id="cd01740">
    <property type="entry name" value="GATase1_FGAR_AT"/>
    <property type="match status" value="1"/>
</dbReference>
<keyword evidence="4 12" id="KW-0436">Ligase</keyword>
<comment type="caution">
    <text evidence="12">Lacks conserved residue(s) required for the propagation of feature annotation.</text>
</comment>
<evidence type="ECO:0000259" key="13">
    <source>
        <dbReference type="Pfam" id="PF02769"/>
    </source>
</evidence>
<dbReference type="FunFam" id="1.10.8.750:FF:000002">
    <property type="entry name" value="Phosphoribosylformylglycinamidine synthase"/>
    <property type="match status" value="1"/>
</dbReference>
<dbReference type="FunFam" id="3.90.650.10:FF:000002">
    <property type="entry name" value="Phosphoribosylformylglycinamidine synthase"/>
    <property type="match status" value="1"/>
</dbReference>
<protein>
    <recommendedName>
        <fullName evidence="12">Phosphoribosylformylglycinamidine synthase</fullName>
        <shortName evidence="12">FGAM synthase</shortName>
        <shortName evidence="12">FGAMS</shortName>
        <ecNumber evidence="12">6.3.5.3</ecNumber>
    </recommendedName>
    <alternativeName>
        <fullName evidence="12">Formylglycinamide ribonucleotide amidotransferase</fullName>
        <shortName evidence="12">FGAR amidotransferase</shortName>
        <shortName evidence="12">FGAR-AT</shortName>
    </alternativeName>
</protein>
<feature type="active site" evidence="12">
    <location>
        <position position="1253"/>
    </location>
</feature>
<comment type="subunit">
    <text evidence="12">Monomer.</text>
</comment>
<dbReference type="HAMAP" id="MF_00419">
    <property type="entry name" value="PurL_1"/>
    <property type="match status" value="1"/>
</dbReference>
<evidence type="ECO:0000256" key="10">
    <source>
        <dbReference type="ARBA" id="ARBA00022962"/>
    </source>
</evidence>
<feature type="binding site" evidence="12">
    <location>
        <position position="719"/>
    </location>
    <ligand>
        <name>Mg(2+)</name>
        <dbReference type="ChEBI" id="CHEBI:18420"/>
    </ligand>
</feature>
<dbReference type="InterPro" id="IPR029062">
    <property type="entry name" value="Class_I_gatase-like"/>
</dbReference>
<dbReference type="SUPFAM" id="SSF109736">
    <property type="entry name" value="FGAM synthase PurL, linker domain"/>
    <property type="match status" value="1"/>
</dbReference>
<dbReference type="GO" id="GO:0005737">
    <property type="term" value="C:cytoplasm"/>
    <property type="evidence" value="ECO:0007669"/>
    <property type="project" value="UniProtKB-SubCell"/>
</dbReference>
<keyword evidence="6 12" id="KW-0547">Nucleotide-binding</keyword>
<feature type="domain" description="Phosphoribosylformylglycinamidine synthase N-terminal" evidence="15">
    <location>
        <begin position="37"/>
        <end position="151"/>
    </location>
</feature>